<organism evidence="10 11">
    <name type="scientific">Aestuariirhabdus litorea</name>
    <dbReference type="NCBI Taxonomy" id="2528527"/>
    <lineage>
        <taxon>Bacteria</taxon>
        <taxon>Pseudomonadati</taxon>
        <taxon>Pseudomonadota</taxon>
        <taxon>Gammaproteobacteria</taxon>
        <taxon>Oceanospirillales</taxon>
        <taxon>Aestuariirhabdaceae</taxon>
        <taxon>Aestuariirhabdus</taxon>
    </lineage>
</organism>
<feature type="binding site" evidence="7">
    <location>
        <position position="344"/>
    </location>
    <ligand>
        <name>substrate</name>
    </ligand>
</feature>
<evidence type="ECO:0000259" key="9">
    <source>
        <dbReference type="Pfam" id="PF02781"/>
    </source>
</evidence>
<evidence type="ECO:0000313" key="11">
    <source>
        <dbReference type="Proteomes" id="UP000280792"/>
    </source>
</evidence>
<keyword evidence="6 7" id="KW-0119">Carbohydrate metabolism</keyword>
<dbReference type="Gene3D" id="3.40.50.720">
    <property type="entry name" value="NAD(P)-binding Rossmann-like Domain"/>
    <property type="match status" value="1"/>
</dbReference>
<evidence type="ECO:0000313" key="10">
    <source>
        <dbReference type="EMBL" id="RRJ85416.1"/>
    </source>
</evidence>
<comment type="caution">
    <text evidence="7">Lacks conserved residue(s) required for the propagation of feature annotation.</text>
</comment>
<keyword evidence="5 7" id="KW-0560">Oxidoreductase</keyword>
<gene>
    <name evidence="7 10" type="primary">zwf</name>
    <name evidence="10" type="ORF">D0544_02310</name>
</gene>
<dbReference type="NCBIfam" id="TIGR00871">
    <property type="entry name" value="zwf"/>
    <property type="match status" value="1"/>
</dbReference>
<dbReference type="PROSITE" id="PS00069">
    <property type="entry name" value="G6P_DEHYDROGENASE"/>
    <property type="match status" value="1"/>
</dbReference>
<dbReference type="InterPro" id="IPR001282">
    <property type="entry name" value="G6P_DH"/>
</dbReference>
<dbReference type="Proteomes" id="UP000280792">
    <property type="component" value="Unassembled WGS sequence"/>
</dbReference>
<reference evidence="10 11" key="2">
    <citation type="submission" date="2018-12" db="EMBL/GenBank/DDBJ databases">
        <title>Simiduia agarivorans gen. nov., sp. nov., a marine, agarolytic bacterium isolated from shallow coastal water from Keelung, Taiwan.</title>
        <authorList>
            <person name="Shieh W.Y."/>
        </authorList>
    </citation>
    <scope>NUCLEOTIDE SEQUENCE [LARGE SCALE GENOMIC DNA]</scope>
    <source>
        <strain evidence="10 11">GTF-13</strain>
    </source>
</reference>
<feature type="domain" description="Glucose-6-phosphate dehydrogenase NAD-binding" evidence="8">
    <location>
        <begin position="13"/>
        <end position="186"/>
    </location>
</feature>
<comment type="catalytic activity">
    <reaction evidence="7">
        <text>D-glucose 6-phosphate + NADP(+) = 6-phospho-D-glucono-1,5-lactone + NADPH + H(+)</text>
        <dbReference type="Rhea" id="RHEA:15841"/>
        <dbReference type="ChEBI" id="CHEBI:15378"/>
        <dbReference type="ChEBI" id="CHEBI:57783"/>
        <dbReference type="ChEBI" id="CHEBI:57955"/>
        <dbReference type="ChEBI" id="CHEBI:58349"/>
        <dbReference type="ChEBI" id="CHEBI:61548"/>
        <dbReference type="EC" id="1.1.1.49"/>
    </reaction>
</comment>
<sequence length="491" mass="55687">MQTDTELAPCDLILFGCVGDLSLRKLFPALYHLQAAGLLHEQSRIIGLARKPLDDESFAAQVEAAVRRAVGSAFKESHWQALLKRIRYLRLELSEPKDYLAIKTLVVDLSPTVIYYLATPPELYGTVCENLNASDAIVPGGRIALEKPVGHDLESSRCINDTVSRYFSESQIYRIDHYLGKETVQNLIALRFANNLFGSQWDQNHIDHVQITLAEEVGIEGRWGYYDRVGQMRDMVQNHLIQLLCMVAMDPPTQLTADSIRDEKLNVLRALRPITAKNVARRSVRGQYRAGQIDGVPCPGYLEEQGGRSNSDTETFVALRVSIDNWRWSGVPFYLRTGKRLADKVSEIVIHYKSQRHYIFDPRQRSMVQNKLIIRLQPDEGIRLRVATKEQSLQQGMALQSQALDLDFGGGQQGRIPDAYERLLLELMRGNSSLFVRRDEIEASWEWCDNLIDAWHQCQTPLEPYAAGSWGPDSADALISGRGRAWHQRVD</sequence>
<dbReference type="GO" id="GO:0006006">
    <property type="term" value="P:glucose metabolic process"/>
    <property type="evidence" value="ECO:0007669"/>
    <property type="project" value="UniProtKB-KW"/>
</dbReference>
<evidence type="ECO:0000256" key="1">
    <source>
        <dbReference type="ARBA" id="ARBA00004937"/>
    </source>
</evidence>
<dbReference type="InterPro" id="IPR022675">
    <property type="entry name" value="G6P_DH_C"/>
</dbReference>
<dbReference type="PIRSF" id="PIRSF000110">
    <property type="entry name" value="G6PD"/>
    <property type="match status" value="1"/>
</dbReference>
<dbReference type="GO" id="GO:0009051">
    <property type="term" value="P:pentose-phosphate shunt, oxidative branch"/>
    <property type="evidence" value="ECO:0007669"/>
    <property type="project" value="TreeGrafter"/>
</dbReference>
<dbReference type="InterPro" id="IPR022674">
    <property type="entry name" value="G6P_DH_NAD-bd"/>
</dbReference>
<dbReference type="PANTHER" id="PTHR23429:SF0">
    <property type="entry name" value="GLUCOSE-6-PHOSPHATE 1-DEHYDROGENASE"/>
    <property type="match status" value="1"/>
</dbReference>
<dbReference type="FunFam" id="3.30.360.10:FF:000011">
    <property type="entry name" value="Glucose-6-phosphate 1-dehydrogenase"/>
    <property type="match status" value="1"/>
</dbReference>
<dbReference type="AlphaFoldDB" id="A0A3P3VUX1"/>
<dbReference type="InterPro" id="IPR019796">
    <property type="entry name" value="G6P_DH_AS"/>
</dbReference>
<dbReference type="GO" id="GO:0004345">
    <property type="term" value="F:glucose-6-phosphate dehydrogenase activity"/>
    <property type="evidence" value="ECO:0007669"/>
    <property type="project" value="UniProtKB-UniRule"/>
</dbReference>
<feature type="active site" description="Proton acceptor" evidence="7">
    <location>
        <position position="239"/>
    </location>
</feature>
<dbReference type="GO" id="GO:0050661">
    <property type="term" value="F:NADP binding"/>
    <property type="evidence" value="ECO:0007669"/>
    <property type="project" value="UniProtKB-UniRule"/>
</dbReference>
<feature type="binding site" evidence="7">
    <location>
        <begin position="92"/>
        <end position="93"/>
    </location>
    <ligand>
        <name>NADP(+)</name>
        <dbReference type="ChEBI" id="CHEBI:58349"/>
    </ligand>
</feature>
<dbReference type="GO" id="GO:0005829">
    <property type="term" value="C:cytosol"/>
    <property type="evidence" value="ECO:0007669"/>
    <property type="project" value="TreeGrafter"/>
</dbReference>
<evidence type="ECO:0000256" key="7">
    <source>
        <dbReference type="HAMAP-Rule" id="MF_00966"/>
    </source>
</evidence>
<keyword evidence="11" id="KW-1185">Reference proteome</keyword>
<dbReference type="SUPFAM" id="SSF55347">
    <property type="entry name" value="Glyceraldehyde-3-phosphate dehydrogenase-like, C-terminal domain"/>
    <property type="match status" value="1"/>
</dbReference>
<dbReference type="Pfam" id="PF00479">
    <property type="entry name" value="G6PD_N"/>
    <property type="match status" value="1"/>
</dbReference>
<dbReference type="InterPro" id="IPR036291">
    <property type="entry name" value="NAD(P)-bd_dom_sf"/>
</dbReference>
<dbReference type="PANTHER" id="PTHR23429">
    <property type="entry name" value="GLUCOSE-6-PHOSPHATE 1-DEHYDROGENASE G6PD"/>
    <property type="match status" value="1"/>
</dbReference>
<evidence type="ECO:0000256" key="2">
    <source>
        <dbReference type="ARBA" id="ARBA00009975"/>
    </source>
</evidence>
<feature type="binding site" evidence="7">
    <location>
        <position position="50"/>
    </location>
    <ligand>
        <name>NADP(+)</name>
        <dbReference type="ChEBI" id="CHEBI:58349"/>
    </ligand>
</feature>
<keyword evidence="4 7" id="KW-0521">NADP</keyword>
<proteinExistence type="inferred from homology"/>
<evidence type="ECO:0000256" key="5">
    <source>
        <dbReference type="ARBA" id="ARBA00023002"/>
    </source>
</evidence>
<feature type="binding site" evidence="7">
    <location>
        <position position="177"/>
    </location>
    <ligand>
        <name>substrate</name>
    </ligand>
</feature>
<evidence type="ECO:0000256" key="6">
    <source>
        <dbReference type="ARBA" id="ARBA00023277"/>
    </source>
</evidence>
<dbReference type="SUPFAM" id="SSF51735">
    <property type="entry name" value="NAD(P)-binding Rossmann-fold domains"/>
    <property type="match status" value="1"/>
</dbReference>
<reference evidence="10 11" key="1">
    <citation type="submission" date="2018-08" db="EMBL/GenBank/DDBJ databases">
        <authorList>
            <person name="Khan S.A."/>
        </authorList>
    </citation>
    <scope>NUCLEOTIDE SEQUENCE [LARGE SCALE GENOMIC DNA]</scope>
    <source>
        <strain evidence="10 11">GTF-13</strain>
    </source>
</reference>
<name>A0A3P3VUX1_9GAMM</name>
<protein>
    <recommendedName>
        <fullName evidence="7">Glucose-6-phosphate 1-dehydrogenase</fullName>
        <shortName evidence="7">G6PD</shortName>
        <ecNumber evidence="7">1.1.1.49</ecNumber>
    </recommendedName>
</protein>
<comment type="function">
    <text evidence="7">Catalyzes the oxidation of glucose 6-phosphate to 6-phosphogluconolactone.</text>
</comment>
<dbReference type="PRINTS" id="PR00079">
    <property type="entry name" value="G6PDHDRGNASE"/>
</dbReference>
<dbReference type="Gene3D" id="3.30.360.10">
    <property type="entry name" value="Dihydrodipicolinate Reductase, domain 2"/>
    <property type="match status" value="1"/>
</dbReference>
<feature type="binding site" evidence="7">
    <location>
        <position position="339"/>
    </location>
    <ligand>
        <name>substrate</name>
    </ligand>
</feature>
<feature type="domain" description="Glucose-6-phosphate dehydrogenase C-terminal" evidence="9">
    <location>
        <begin position="189"/>
        <end position="487"/>
    </location>
</feature>
<comment type="similarity">
    <text evidence="2 7">Belongs to the glucose-6-phosphate dehydrogenase family.</text>
</comment>
<dbReference type="EC" id="1.1.1.49" evidence="7"/>
<comment type="caution">
    <text evidence="10">The sequence shown here is derived from an EMBL/GenBank/DDBJ whole genome shotgun (WGS) entry which is preliminary data.</text>
</comment>
<dbReference type="UniPathway" id="UPA00115">
    <property type="reaction ID" value="UER00408"/>
</dbReference>
<dbReference type="Pfam" id="PF02781">
    <property type="entry name" value="G6PD_C"/>
    <property type="match status" value="1"/>
</dbReference>
<keyword evidence="3 7" id="KW-0313">Glucose metabolism</keyword>
<feature type="binding site" evidence="7">
    <location>
        <position position="147"/>
    </location>
    <ligand>
        <name>NADP(+)</name>
        <dbReference type="ChEBI" id="CHEBI:58349"/>
    </ligand>
</feature>
<accession>A0A3P3VUX1</accession>
<comment type="pathway">
    <text evidence="1 7">Carbohydrate degradation; pentose phosphate pathway; D-ribulose 5-phosphate from D-glucose 6-phosphate (oxidative stage): step 1/3.</text>
</comment>
<feature type="binding site" evidence="7">
    <location>
        <position position="215"/>
    </location>
    <ligand>
        <name>substrate</name>
    </ligand>
</feature>
<dbReference type="HAMAP" id="MF_00966">
    <property type="entry name" value="G6PD"/>
    <property type="match status" value="1"/>
</dbReference>
<evidence type="ECO:0000259" key="8">
    <source>
        <dbReference type="Pfam" id="PF00479"/>
    </source>
</evidence>
<evidence type="ECO:0000256" key="4">
    <source>
        <dbReference type="ARBA" id="ARBA00022857"/>
    </source>
</evidence>
<feature type="binding site" evidence="7">
    <location>
        <position position="234"/>
    </location>
    <ligand>
        <name>substrate</name>
    </ligand>
</feature>
<dbReference type="EMBL" id="QWEZ01000001">
    <property type="protein sequence ID" value="RRJ85416.1"/>
    <property type="molecule type" value="Genomic_DNA"/>
</dbReference>
<feature type="binding site" evidence="7">
    <location>
        <position position="181"/>
    </location>
    <ligand>
        <name>substrate</name>
    </ligand>
</feature>
<evidence type="ECO:0000256" key="3">
    <source>
        <dbReference type="ARBA" id="ARBA00022526"/>
    </source>
</evidence>